<evidence type="ECO:0000256" key="4">
    <source>
        <dbReference type="ARBA" id="ARBA00022519"/>
    </source>
</evidence>
<dbReference type="OrthoDB" id="2085311at2"/>
<comment type="subcellular location">
    <subcellularLocation>
        <location evidence="1 9">Cell inner membrane</location>
        <topology evidence="1 9">Multi-pass membrane protein</topology>
    </subcellularLocation>
</comment>
<evidence type="ECO:0000256" key="5">
    <source>
        <dbReference type="ARBA" id="ARBA00022692"/>
    </source>
</evidence>
<evidence type="ECO:0000256" key="1">
    <source>
        <dbReference type="ARBA" id="ARBA00004429"/>
    </source>
</evidence>
<evidence type="ECO:0000259" key="10">
    <source>
        <dbReference type="Pfam" id="PF04290"/>
    </source>
</evidence>
<feature type="domain" description="Tripartite ATP-independent periplasmic transporters DctQ component" evidence="10">
    <location>
        <begin position="44"/>
        <end position="172"/>
    </location>
</feature>
<accession>A0A2Z2NWI6</accession>
<dbReference type="InterPro" id="IPR007387">
    <property type="entry name" value="TRAP_DctQ"/>
</dbReference>
<dbReference type="PANTHER" id="PTHR35011:SF11">
    <property type="entry name" value="TRAP TRANSPORTER SMALL PERMEASE PROTEIN"/>
    <property type="match status" value="1"/>
</dbReference>
<feature type="transmembrane region" description="Helical" evidence="9">
    <location>
        <begin position="36"/>
        <end position="55"/>
    </location>
</feature>
<gene>
    <name evidence="11" type="primary">siaQ_1</name>
    <name evidence="11" type="ORF">IMCC3135_20050</name>
</gene>
<dbReference type="GO" id="GO:0015740">
    <property type="term" value="P:C4-dicarboxylate transport"/>
    <property type="evidence" value="ECO:0007669"/>
    <property type="project" value="TreeGrafter"/>
</dbReference>
<dbReference type="InterPro" id="IPR055348">
    <property type="entry name" value="DctQ"/>
</dbReference>
<evidence type="ECO:0000256" key="8">
    <source>
        <dbReference type="ARBA" id="ARBA00038436"/>
    </source>
</evidence>
<evidence type="ECO:0000313" key="12">
    <source>
        <dbReference type="Proteomes" id="UP000250079"/>
    </source>
</evidence>
<keyword evidence="5 9" id="KW-0812">Transmembrane</keyword>
<keyword evidence="7 9" id="KW-0472">Membrane</keyword>
<organism evidence="11 12">
    <name type="scientific">Granulosicoccus antarcticus IMCC3135</name>
    <dbReference type="NCBI Taxonomy" id="1192854"/>
    <lineage>
        <taxon>Bacteria</taxon>
        <taxon>Pseudomonadati</taxon>
        <taxon>Pseudomonadota</taxon>
        <taxon>Gammaproteobacteria</taxon>
        <taxon>Chromatiales</taxon>
        <taxon>Granulosicoccaceae</taxon>
        <taxon>Granulosicoccus</taxon>
    </lineage>
</organism>
<evidence type="ECO:0000256" key="9">
    <source>
        <dbReference type="RuleBase" id="RU369079"/>
    </source>
</evidence>
<comment type="subunit">
    <text evidence="9">The complex comprises the extracytoplasmic solute receptor protein and the two transmembrane proteins.</text>
</comment>
<feature type="transmembrane region" description="Helical" evidence="9">
    <location>
        <begin position="106"/>
        <end position="127"/>
    </location>
</feature>
<dbReference type="EMBL" id="CP018632">
    <property type="protein sequence ID" value="ASJ74088.1"/>
    <property type="molecule type" value="Genomic_DNA"/>
</dbReference>
<keyword evidence="2 9" id="KW-0813">Transport</keyword>
<dbReference type="Pfam" id="PF04290">
    <property type="entry name" value="DctQ"/>
    <property type="match status" value="1"/>
</dbReference>
<keyword evidence="12" id="KW-1185">Reference proteome</keyword>
<dbReference type="PANTHER" id="PTHR35011">
    <property type="entry name" value="2,3-DIKETO-L-GULONATE TRAP TRANSPORTER SMALL PERMEASE PROTEIN YIAM"/>
    <property type="match status" value="1"/>
</dbReference>
<keyword evidence="6 9" id="KW-1133">Transmembrane helix</keyword>
<evidence type="ECO:0000256" key="6">
    <source>
        <dbReference type="ARBA" id="ARBA00022989"/>
    </source>
</evidence>
<dbReference type="GO" id="GO:0022857">
    <property type="term" value="F:transmembrane transporter activity"/>
    <property type="evidence" value="ECO:0007669"/>
    <property type="project" value="UniProtKB-UniRule"/>
</dbReference>
<evidence type="ECO:0000256" key="7">
    <source>
        <dbReference type="ARBA" id="ARBA00023136"/>
    </source>
</evidence>
<reference evidence="11 12" key="1">
    <citation type="submission" date="2016-12" db="EMBL/GenBank/DDBJ databases">
        <authorList>
            <person name="Song W.-J."/>
            <person name="Kurnit D.M."/>
        </authorList>
    </citation>
    <scope>NUCLEOTIDE SEQUENCE [LARGE SCALE GENOMIC DNA]</scope>
    <source>
        <strain evidence="11 12">IMCC3135</strain>
    </source>
</reference>
<dbReference type="AlphaFoldDB" id="A0A2Z2NWI6"/>
<keyword evidence="4 9" id="KW-0997">Cell inner membrane</keyword>
<protein>
    <recommendedName>
        <fullName evidence="9">TRAP transporter small permease protein</fullName>
    </recommendedName>
</protein>
<dbReference type="Proteomes" id="UP000250079">
    <property type="component" value="Chromosome"/>
</dbReference>
<comment type="similarity">
    <text evidence="8 9">Belongs to the TRAP transporter small permease family.</text>
</comment>
<evidence type="ECO:0000256" key="3">
    <source>
        <dbReference type="ARBA" id="ARBA00022475"/>
    </source>
</evidence>
<keyword evidence="3" id="KW-1003">Cell membrane</keyword>
<dbReference type="GO" id="GO:0005886">
    <property type="term" value="C:plasma membrane"/>
    <property type="evidence" value="ECO:0007669"/>
    <property type="project" value="UniProtKB-SubCell"/>
</dbReference>
<comment type="function">
    <text evidence="9">Part of the tripartite ATP-independent periplasmic (TRAP) transport system.</text>
</comment>
<evidence type="ECO:0000313" key="11">
    <source>
        <dbReference type="EMBL" id="ASJ74088.1"/>
    </source>
</evidence>
<evidence type="ECO:0000256" key="2">
    <source>
        <dbReference type="ARBA" id="ARBA00022448"/>
    </source>
</evidence>
<feature type="transmembrane region" description="Helical" evidence="9">
    <location>
        <begin position="67"/>
        <end position="85"/>
    </location>
</feature>
<feature type="transmembrane region" description="Helical" evidence="9">
    <location>
        <begin position="147"/>
        <end position="168"/>
    </location>
</feature>
<sequence>MTSPPSSDTPKTDLESAAFDEVTNDISDVKWTDYPALLIFWVLFFIVALQFFTRYVLNDSLAWTEEIARFFLIFLAYIGSITCVRKGSHIYLEFFYRYLPVSFIKPLAIVCETIVTVFFSAAGYYCIGLAQRTLAQRMISVDLPKGIIYWVVVVACFAMAVTSFINILKLIKRPAADIAAERLGLSQPAGS</sequence>
<name>A0A2Z2NWI6_9GAMM</name>
<proteinExistence type="inferred from homology"/>
<dbReference type="KEGG" id="gai:IMCC3135_20050"/>
<dbReference type="RefSeq" id="WP_088919172.1">
    <property type="nucleotide sequence ID" value="NZ_CP018632.1"/>
</dbReference>